<keyword evidence="6 7" id="KW-0456">Lyase</keyword>
<evidence type="ECO:0000256" key="7">
    <source>
        <dbReference type="RuleBase" id="RU004473"/>
    </source>
</evidence>
<reference evidence="9" key="1">
    <citation type="submission" date="2020-04" db="EMBL/GenBank/DDBJ databases">
        <authorList>
            <person name="Zhang T."/>
        </authorList>
    </citation>
    <scope>NUCLEOTIDE SEQUENCE</scope>
    <source>
        <strain evidence="9">HKST-UBA03</strain>
    </source>
</reference>
<proteinExistence type="inferred from homology"/>
<feature type="domain" description="NAD(P)-binding" evidence="8">
    <location>
        <begin position="4"/>
        <end position="303"/>
    </location>
</feature>
<evidence type="ECO:0000256" key="1">
    <source>
        <dbReference type="ARBA" id="ARBA00001539"/>
    </source>
</evidence>
<dbReference type="NCBIfam" id="TIGR01181">
    <property type="entry name" value="dTDP_gluc_dehyt"/>
    <property type="match status" value="1"/>
</dbReference>
<evidence type="ECO:0000259" key="8">
    <source>
        <dbReference type="Pfam" id="PF16363"/>
    </source>
</evidence>
<dbReference type="AlphaFoldDB" id="A0A955LKA0"/>
<sequence>MKLFITGGAGFIGINFVQHWLNKHPKDEITIYDKLTQYANVNEVMELSHSNSNLSLVIDDLLNFPRLQDLIRNYDVVVHFAAETHVDDSIKNPKLFIDTNVLGTSNLLLSTIGTDIEKIIYVSTDEVFGQSDTDEFNEHTSVNPRNPYSATKASAEMLAMAYHNTYKVPFIITNAVNNYGPHQYPNKLIPKFILRSLNNLSLPVYGDGKQQREWLYVTDHCRAIEYIIEKGDIGNRYCIGTGYKKENIEIVNEILTKTGRDATLIEHIIDRPGHDKSYEVNSSKIRSLGWKPEVGFQEGMQMTIDWYTHNSRRWQIDDLN</sequence>
<evidence type="ECO:0000256" key="3">
    <source>
        <dbReference type="ARBA" id="ARBA00008178"/>
    </source>
</evidence>
<accession>A0A955LKA0</accession>
<dbReference type="EMBL" id="JAGQKZ010000011">
    <property type="protein sequence ID" value="MCA9391953.1"/>
    <property type="molecule type" value="Genomic_DNA"/>
</dbReference>
<gene>
    <name evidence="9" type="primary">rfbB</name>
    <name evidence="9" type="ORF">KC614_01985</name>
</gene>
<evidence type="ECO:0000256" key="5">
    <source>
        <dbReference type="ARBA" id="ARBA00023027"/>
    </source>
</evidence>
<organism evidence="9 10">
    <name type="scientific">candidate division WWE3 bacterium</name>
    <dbReference type="NCBI Taxonomy" id="2053526"/>
    <lineage>
        <taxon>Bacteria</taxon>
        <taxon>Katanobacteria</taxon>
    </lineage>
</organism>
<evidence type="ECO:0000256" key="6">
    <source>
        <dbReference type="ARBA" id="ARBA00023239"/>
    </source>
</evidence>
<dbReference type="SUPFAM" id="SSF51735">
    <property type="entry name" value="NAD(P)-binding Rossmann-fold domains"/>
    <property type="match status" value="1"/>
</dbReference>
<dbReference type="InterPro" id="IPR016040">
    <property type="entry name" value="NAD(P)-bd_dom"/>
</dbReference>
<dbReference type="InterPro" id="IPR005888">
    <property type="entry name" value="dTDP_Gluc_deHydtase"/>
</dbReference>
<comment type="similarity">
    <text evidence="3 7">Belongs to the NAD(P)-dependent epimerase/dehydratase family. dTDP-glucose dehydratase subfamily.</text>
</comment>
<reference evidence="9" key="2">
    <citation type="journal article" date="2021" name="Microbiome">
        <title>Successional dynamics and alternative stable states in a saline activated sludge microbial community over 9 years.</title>
        <authorList>
            <person name="Wang Y."/>
            <person name="Ye J."/>
            <person name="Ju F."/>
            <person name="Liu L."/>
            <person name="Boyd J.A."/>
            <person name="Deng Y."/>
            <person name="Parks D.H."/>
            <person name="Jiang X."/>
            <person name="Yin X."/>
            <person name="Woodcroft B.J."/>
            <person name="Tyson G.W."/>
            <person name="Hugenholtz P."/>
            <person name="Polz M.F."/>
            <person name="Zhang T."/>
        </authorList>
    </citation>
    <scope>NUCLEOTIDE SEQUENCE</scope>
    <source>
        <strain evidence="9">HKST-UBA03</strain>
    </source>
</reference>
<dbReference type="CDD" id="cd05246">
    <property type="entry name" value="dTDP_GD_SDR_e"/>
    <property type="match status" value="1"/>
</dbReference>
<dbReference type="GO" id="GO:0008460">
    <property type="term" value="F:dTDP-glucose 4,6-dehydratase activity"/>
    <property type="evidence" value="ECO:0007669"/>
    <property type="project" value="UniProtKB-EC"/>
</dbReference>
<dbReference type="Proteomes" id="UP000751518">
    <property type="component" value="Unassembled WGS sequence"/>
</dbReference>
<evidence type="ECO:0000313" key="9">
    <source>
        <dbReference type="EMBL" id="MCA9391953.1"/>
    </source>
</evidence>
<dbReference type="Gene3D" id="3.90.25.10">
    <property type="entry name" value="UDP-galactose 4-epimerase, domain 1"/>
    <property type="match status" value="1"/>
</dbReference>
<dbReference type="InterPro" id="IPR036291">
    <property type="entry name" value="NAD(P)-bd_dom_sf"/>
</dbReference>
<dbReference type="Gene3D" id="3.40.50.720">
    <property type="entry name" value="NAD(P)-binding Rossmann-like Domain"/>
    <property type="match status" value="1"/>
</dbReference>
<evidence type="ECO:0000256" key="2">
    <source>
        <dbReference type="ARBA" id="ARBA00001911"/>
    </source>
</evidence>
<keyword evidence="5" id="KW-0520">NAD</keyword>
<evidence type="ECO:0000313" key="10">
    <source>
        <dbReference type="Proteomes" id="UP000751518"/>
    </source>
</evidence>
<dbReference type="GO" id="GO:0009225">
    <property type="term" value="P:nucleotide-sugar metabolic process"/>
    <property type="evidence" value="ECO:0007669"/>
    <property type="project" value="InterPro"/>
</dbReference>
<protein>
    <recommendedName>
        <fullName evidence="4 7">dTDP-glucose 4,6-dehydratase</fullName>
        <ecNumber evidence="4 7">4.2.1.46</ecNumber>
    </recommendedName>
</protein>
<comment type="cofactor">
    <cofactor evidence="2 7">
        <name>NAD(+)</name>
        <dbReference type="ChEBI" id="CHEBI:57540"/>
    </cofactor>
</comment>
<dbReference type="PANTHER" id="PTHR43000">
    <property type="entry name" value="DTDP-D-GLUCOSE 4,6-DEHYDRATASE-RELATED"/>
    <property type="match status" value="1"/>
</dbReference>
<evidence type="ECO:0000256" key="4">
    <source>
        <dbReference type="ARBA" id="ARBA00011990"/>
    </source>
</evidence>
<dbReference type="Pfam" id="PF16363">
    <property type="entry name" value="GDP_Man_Dehyd"/>
    <property type="match status" value="1"/>
</dbReference>
<name>A0A955LKA0_UNCKA</name>
<comment type="catalytic activity">
    <reaction evidence="1 7">
        <text>dTDP-alpha-D-glucose = dTDP-4-dehydro-6-deoxy-alpha-D-glucose + H2O</text>
        <dbReference type="Rhea" id="RHEA:17221"/>
        <dbReference type="ChEBI" id="CHEBI:15377"/>
        <dbReference type="ChEBI" id="CHEBI:57477"/>
        <dbReference type="ChEBI" id="CHEBI:57649"/>
        <dbReference type="EC" id="4.2.1.46"/>
    </reaction>
</comment>
<dbReference type="EC" id="4.2.1.46" evidence="4 7"/>
<comment type="caution">
    <text evidence="9">The sequence shown here is derived from an EMBL/GenBank/DDBJ whole genome shotgun (WGS) entry which is preliminary data.</text>
</comment>